<protein>
    <submittedName>
        <fullName evidence="1">Uncharacterized protein</fullName>
    </submittedName>
</protein>
<sequence length="34" mass="4020">MRLLVASWLKTPRQRDKECRFQRRDMPASAASTI</sequence>
<dbReference type="AlphaFoldDB" id="A0A0U5F5K8"/>
<organism evidence="1 2">
    <name type="scientific">Acetobacter ghanensis</name>
    <dbReference type="NCBI Taxonomy" id="431306"/>
    <lineage>
        <taxon>Bacteria</taxon>
        <taxon>Pseudomonadati</taxon>
        <taxon>Pseudomonadota</taxon>
        <taxon>Alphaproteobacteria</taxon>
        <taxon>Acetobacterales</taxon>
        <taxon>Acetobacteraceae</taxon>
        <taxon>Acetobacter</taxon>
    </lineage>
</organism>
<reference evidence="2" key="1">
    <citation type="submission" date="2014-09" db="EMBL/GenBank/DDBJ databases">
        <authorList>
            <person name="Illeghems K.G."/>
        </authorList>
    </citation>
    <scope>NUCLEOTIDE SEQUENCE [LARGE SCALE GENOMIC DNA]</scope>
    <source>
        <strain evidence="2">LMG 23848T</strain>
    </source>
</reference>
<dbReference type="Proteomes" id="UP000068250">
    <property type="component" value="Chromosome I"/>
</dbReference>
<evidence type="ECO:0000313" key="1">
    <source>
        <dbReference type="EMBL" id="CEF54323.1"/>
    </source>
</evidence>
<evidence type="ECO:0000313" key="2">
    <source>
        <dbReference type="Proteomes" id="UP000068250"/>
    </source>
</evidence>
<proteinExistence type="predicted"/>
<accession>A0A0U5F5K8</accession>
<name>A0A0U5F5K8_9PROT</name>
<gene>
    <name evidence="1" type="ORF">AGA_717</name>
</gene>
<dbReference type="EMBL" id="LN609302">
    <property type="protein sequence ID" value="CEF54323.1"/>
    <property type="molecule type" value="Genomic_DNA"/>
</dbReference>